<evidence type="ECO:0000313" key="1">
    <source>
        <dbReference type="EMBL" id="ETO70014.1"/>
    </source>
</evidence>
<evidence type="ECO:0000313" key="2">
    <source>
        <dbReference type="Proteomes" id="UP000028582"/>
    </source>
</evidence>
<dbReference type="Proteomes" id="UP000028582">
    <property type="component" value="Unassembled WGS sequence"/>
</dbReference>
<protein>
    <submittedName>
        <fullName evidence="1">Uncharacterized protein</fullName>
    </submittedName>
</protein>
<organism evidence="1 2">
    <name type="scientific">Phytophthora nicotianae P1976</name>
    <dbReference type="NCBI Taxonomy" id="1317066"/>
    <lineage>
        <taxon>Eukaryota</taxon>
        <taxon>Sar</taxon>
        <taxon>Stramenopiles</taxon>
        <taxon>Oomycota</taxon>
        <taxon>Peronosporomycetes</taxon>
        <taxon>Peronosporales</taxon>
        <taxon>Peronosporaceae</taxon>
        <taxon>Phytophthora</taxon>
    </lineage>
</organism>
<dbReference type="EMBL" id="ANJA01002430">
    <property type="protein sequence ID" value="ETO70014.1"/>
    <property type="molecule type" value="Genomic_DNA"/>
</dbReference>
<gene>
    <name evidence="1" type="ORF">F444_13475</name>
</gene>
<reference evidence="1 2" key="1">
    <citation type="submission" date="2013-11" db="EMBL/GenBank/DDBJ databases">
        <title>The Genome Sequence of Phytophthora parasitica P1976.</title>
        <authorList>
            <consortium name="The Broad Institute Genomics Platform"/>
            <person name="Russ C."/>
            <person name="Tyler B."/>
            <person name="Panabieres F."/>
            <person name="Shan W."/>
            <person name="Tripathy S."/>
            <person name="Grunwald N."/>
            <person name="Machado M."/>
            <person name="Johnson C.S."/>
            <person name="Walker B."/>
            <person name="Young S."/>
            <person name="Zeng Q."/>
            <person name="Gargeya S."/>
            <person name="Fitzgerald M."/>
            <person name="Haas B."/>
            <person name="Abouelleil A."/>
            <person name="Allen A.W."/>
            <person name="Alvarado L."/>
            <person name="Arachchi H.M."/>
            <person name="Berlin A.M."/>
            <person name="Chapman S.B."/>
            <person name="Gainer-Dewar J."/>
            <person name="Goldberg J."/>
            <person name="Griggs A."/>
            <person name="Gujja S."/>
            <person name="Hansen M."/>
            <person name="Howarth C."/>
            <person name="Imamovic A."/>
            <person name="Ireland A."/>
            <person name="Larimer J."/>
            <person name="McCowan C."/>
            <person name="Murphy C."/>
            <person name="Pearson M."/>
            <person name="Poon T.W."/>
            <person name="Priest M."/>
            <person name="Roberts A."/>
            <person name="Saif S."/>
            <person name="Shea T."/>
            <person name="Sisk P."/>
            <person name="Sykes S."/>
            <person name="Wortman J."/>
            <person name="Nusbaum C."/>
            <person name="Birren B."/>
        </authorList>
    </citation>
    <scope>NUCLEOTIDE SEQUENCE [LARGE SCALE GENOMIC DNA]</scope>
    <source>
        <strain evidence="1 2">P1976</strain>
    </source>
</reference>
<accession>A0A080ZTQ3</accession>
<name>A0A080ZTQ3_PHYNI</name>
<dbReference type="AlphaFoldDB" id="A0A080ZTQ3"/>
<feature type="non-terminal residue" evidence="1">
    <location>
        <position position="1"/>
    </location>
</feature>
<sequence>GQLGPQPQQFHVIYILDKVLGLVVGGALSKTTTAAGLP</sequence>
<comment type="caution">
    <text evidence="1">The sequence shown here is derived from an EMBL/GenBank/DDBJ whole genome shotgun (WGS) entry which is preliminary data.</text>
</comment>
<proteinExistence type="predicted"/>